<name>A0ABW2XX77_9ACTN</name>
<feature type="transmembrane region" description="Helical" evidence="9">
    <location>
        <begin position="340"/>
        <end position="361"/>
    </location>
</feature>
<evidence type="ECO:0000256" key="3">
    <source>
        <dbReference type="ARBA" id="ARBA00022448"/>
    </source>
</evidence>
<evidence type="ECO:0000256" key="8">
    <source>
        <dbReference type="SAM" id="MobiDB-lite"/>
    </source>
</evidence>
<feature type="transmembrane region" description="Helical" evidence="9">
    <location>
        <begin position="70"/>
        <end position="92"/>
    </location>
</feature>
<dbReference type="PANTHER" id="PTHR21716:SF53">
    <property type="entry name" value="PERMEASE PERM-RELATED"/>
    <property type="match status" value="1"/>
</dbReference>
<accession>A0ABW2XX77</accession>
<feature type="region of interest" description="Disordered" evidence="8">
    <location>
        <begin position="1"/>
        <end position="36"/>
    </location>
</feature>
<evidence type="ECO:0000256" key="5">
    <source>
        <dbReference type="ARBA" id="ARBA00022692"/>
    </source>
</evidence>
<dbReference type="RefSeq" id="WP_131755450.1">
    <property type="nucleotide sequence ID" value="NZ_CAACUY010000005.1"/>
</dbReference>
<comment type="subcellular location">
    <subcellularLocation>
        <location evidence="1">Cell membrane</location>
        <topology evidence="1">Multi-pass membrane protein</topology>
    </subcellularLocation>
</comment>
<organism evidence="10 11">
    <name type="scientific">Actinomadura fibrosa</name>
    <dbReference type="NCBI Taxonomy" id="111802"/>
    <lineage>
        <taxon>Bacteria</taxon>
        <taxon>Bacillati</taxon>
        <taxon>Actinomycetota</taxon>
        <taxon>Actinomycetes</taxon>
        <taxon>Streptosporangiales</taxon>
        <taxon>Thermomonosporaceae</taxon>
        <taxon>Actinomadura</taxon>
    </lineage>
</organism>
<protein>
    <submittedName>
        <fullName evidence="10">AI-2E family transporter</fullName>
    </submittedName>
</protein>
<keyword evidence="11" id="KW-1185">Reference proteome</keyword>
<evidence type="ECO:0000256" key="9">
    <source>
        <dbReference type="SAM" id="Phobius"/>
    </source>
</evidence>
<feature type="transmembrane region" description="Helical" evidence="9">
    <location>
        <begin position="104"/>
        <end position="125"/>
    </location>
</feature>
<evidence type="ECO:0000256" key="1">
    <source>
        <dbReference type="ARBA" id="ARBA00004651"/>
    </source>
</evidence>
<sequence>MPQTPHDAGSGREDGRGDGGEGGGAAVAAADGRPDPRRMPPWLPRAFLLAGATVLLFVVGLWLAERLRELLLLLLISLFLAFAIEPAVNWLAARGWRRGLATGLMFVVIALLVGGFVGGIGSLLATQTTHLIAGFPEYVRQSIDWVNGTFGTRLSRDTLFQRLPTVTDQLSRHLSALAGNVWGIGATALEVVFKFLGVLLFTFYLSAEGPRFRRTVCSVLPPHRQRVALWAWEIAIEKTGGYIYSRALLAVISAVAHYIAMAGLGVPYALTLAVWVGVVSQFIPAVGTYLAGAVPVLIALTEAPSTALWMLLFITAYQQLENYLLQPRITARTLDMHPAVAFGLVLAGAAVVGPVGALLALPLGASVQAFAGAYVRRYDVEEHPLTAPDPARPRPGARLRRLFRRPRR</sequence>
<feature type="transmembrane region" description="Helical" evidence="9">
    <location>
        <begin position="297"/>
        <end position="320"/>
    </location>
</feature>
<feature type="transmembrane region" description="Helical" evidence="9">
    <location>
        <begin position="181"/>
        <end position="205"/>
    </location>
</feature>
<evidence type="ECO:0000313" key="10">
    <source>
        <dbReference type="EMBL" id="MFD0690064.1"/>
    </source>
</evidence>
<keyword evidence="3" id="KW-0813">Transport</keyword>
<gene>
    <name evidence="10" type="ORF">ACFQZM_36630</name>
</gene>
<reference evidence="11" key="1">
    <citation type="journal article" date="2019" name="Int. J. Syst. Evol. Microbiol.">
        <title>The Global Catalogue of Microorganisms (GCM) 10K type strain sequencing project: providing services to taxonomists for standard genome sequencing and annotation.</title>
        <authorList>
            <consortium name="The Broad Institute Genomics Platform"/>
            <consortium name="The Broad Institute Genome Sequencing Center for Infectious Disease"/>
            <person name="Wu L."/>
            <person name="Ma J."/>
        </authorList>
    </citation>
    <scope>NUCLEOTIDE SEQUENCE [LARGE SCALE GENOMIC DNA]</scope>
    <source>
        <strain evidence="11">JCM 9371</strain>
    </source>
</reference>
<dbReference type="InterPro" id="IPR002549">
    <property type="entry name" value="AI-2E-like"/>
</dbReference>
<dbReference type="Proteomes" id="UP001597063">
    <property type="component" value="Unassembled WGS sequence"/>
</dbReference>
<dbReference type="Pfam" id="PF01594">
    <property type="entry name" value="AI-2E_transport"/>
    <property type="match status" value="1"/>
</dbReference>
<keyword evidence="7 9" id="KW-0472">Membrane</keyword>
<evidence type="ECO:0000313" key="11">
    <source>
        <dbReference type="Proteomes" id="UP001597063"/>
    </source>
</evidence>
<dbReference type="PANTHER" id="PTHR21716">
    <property type="entry name" value="TRANSMEMBRANE PROTEIN"/>
    <property type="match status" value="1"/>
</dbReference>
<evidence type="ECO:0000256" key="7">
    <source>
        <dbReference type="ARBA" id="ARBA00023136"/>
    </source>
</evidence>
<evidence type="ECO:0000256" key="6">
    <source>
        <dbReference type="ARBA" id="ARBA00022989"/>
    </source>
</evidence>
<proteinExistence type="inferred from homology"/>
<feature type="compositionally biased region" description="Basic and acidic residues" evidence="8">
    <location>
        <begin position="9"/>
        <end position="19"/>
    </location>
</feature>
<comment type="similarity">
    <text evidence="2">Belongs to the autoinducer-2 exporter (AI-2E) (TC 2.A.86) family.</text>
</comment>
<feature type="transmembrane region" description="Helical" evidence="9">
    <location>
        <begin position="46"/>
        <end position="64"/>
    </location>
</feature>
<keyword evidence="4" id="KW-1003">Cell membrane</keyword>
<evidence type="ECO:0000256" key="4">
    <source>
        <dbReference type="ARBA" id="ARBA00022475"/>
    </source>
</evidence>
<feature type="compositionally biased region" description="Basic residues" evidence="8">
    <location>
        <begin position="395"/>
        <end position="408"/>
    </location>
</feature>
<keyword evidence="5 9" id="KW-0812">Transmembrane</keyword>
<feature type="region of interest" description="Disordered" evidence="8">
    <location>
        <begin position="385"/>
        <end position="408"/>
    </location>
</feature>
<keyword evidence="6 9" id="KW-1133">Transmembrane helix</keyword>
<evidence type="ECO:0000256" key="2">
    <source>
        <dbReference type="ARBA" id="ARBA00009773"/>
    </source>
</evidence>
<dbReference type="EMBL" id="JBHTGP010000018">
    <property type="protein sequence ID" value="MFD0690064.1"/>
    <property type="molecule type" value="Genomic_DNA"/>
</dbReference>
<comment type="caution">
    <text evidence="10">The sequence shown here is derived from an EMBL/GenBank/DDBJ whole genome shotgun (WGS) entry which is preliminary data.</text>
</comment>